<comment type="caution">
    <text evidence="1">The sequence shown here is derived from an EMBL/GenBank/DDBJ whole genome shotgun (WGS) entry which is preliminary data.</text>
</comment>
<gene>
    <name evidence="1" type="ORF">ACFP3V_10530</name>
</gene>
<protein>
    <submittedName>
        <fullName evidence="1">DUF2797 domain-containing protein</fullName>
    </submittedName>
</protein>
<evidence type="ECO:0000313" key="2">
    <source>
        <dbReference type="Proteomes" id="UP001596174"/>
    </source>
</evidence>
<proteinExistence type="predicted"/>
<accession>A0ABW1G3F9</accession>
<organism evidence="1 2">
    <name type="scientific">Streptacidiphilus monticola</name>
    <dbReference type="NCBI Taxonomy" id="2161674"/>
    <lineage>
        <taxon>Bacteria</taxon>
        <taxon>Bacillati</taxon>
        <taxon>Actinomycetota</taxon>
        <taxon>Actinomycetes</taxon>
        <taxon>Kitasatosporales</taxon>
        <taxon>Streptomycetaceae</taxon>
        <taxon>Streptacidiphilus</taxon>
    </lineage>
</organism>
<evidence type="ECO:0000313" key="1">
    <source>
        <dbReference type="EMBL" id="MFC5907656.1"/>
    </source>
</evidence>
<name>A0ABW1G3F9_9ACTN</name>
<dbReference type="InterPro" id="IPR021246">
    <property type="entry name" value="DUF2797"/>
</dbReference>
<dbReference type="Pfam" id="PF10977">
    <property type="entry name" value="DUF2797"/>
    <property type="match status" value="1"/>
</dbReference>
<keyword evidence="2" id="KW-1185">Reference proteome</keyword>
<dbReference type="Proteomes" id="UP001596174">
    <property type="component" value="Unassembled WGS sequence"/>
</dbReference>
<reference evidence="2" key="1">
    <citation type="journal article" date="2019" name="Int. J. Syst. Evol. Microbiol.">
        <title>The Global Catalogue of Microorganisms (GCM) 10K type strain sequencing project: providing services to taxonomists for standard genome sequencing and annotation.</title>
        <authorList>
            <consortium name="The Broad Institute Genomics Platform"/>
            <consortium name="The Broad Institute Genome Sequencing Center for Infectious Disease"/>
            <person name="Wu L."/>
            <person name="Ma J."/>
        </authorList>
    </citation>
    <scope>NUCLEOTIDE SEQUENCE [LARGE SCALE GENOMIC DNA]</scope>
    <source>
        <strain evidence="2">JCM 4816</strain>
    </source>
</reference>
<dbReference type="RefSeq" id="WP_380582298.1">
    <property type="nucleotide sequence ID" value="NZ_JBHSQJ010000038.1"/>
</dbReference>
<sequence length="279" mass="29061">MRWQGGRPQLLWERDRVSPLPLGGPFGFAVVGTRRCLGAQGLPCPRRADLPGDSTRALCADCTAFDRRHSVAADTAMDDPRPFRLYLAWFGPGLLKLGITAAERGDARLLEQGALAFTWLGEGPLAATRRAESALGAAHGIPDRMRIGAKRAARTSAAGVPAVEAAGQLLAAADALQTSSAWPDTLATLSPAVVDQRRVFRLPAAGPAPEVAVTSLHPGATAVGRLVAVVGSDAYVDLDLGRRALLPLPLLAGWSLTRPAGPTTAPLADLPAPADPGLF</sequence>
<dbReference type="EMBL" id="JBHSQJ010000038">
    <property type="protein sequence ID" value="MFC5907656.1"/>
    <property type="molecule type" value="Genomic_DNA"/>
</dbReference>